<dbReference type="Gene3D" id="3.40.50.1820">
    <property type="entry name" value="alpha/beta hydrolase"/>
    <property type="match status" value="1"/>
</dbReference>
<feature type="transmembrane region" description="Helical" evidence="1">
    <location>
        <begin position="6"/>
        <end position="23"/>
    </location>
</feature>
<organism evidence="3 4">
    <name type="scientific">Clostridium bornimense</name>
    <dbReference type="NCBI Taxonomy" id="1216932"/>
    <lineage>
        <taxon>Bacteria</taxon>
        <taxon>Bacillati</taxon>
        <taxon>Bacillota</taxon>
        <taxon>Clostridia</taxon>
        <taxon>Eubacteriales</taxon>
        <taxon>Clostridiaceae</taxon>
        <taxon>Clostridium</taxon>
    </lineage>
</organism>
<evidence type="ECO:0000256" key="1">
    <source>
        <dbReference type="SAM" id="Phobius"/>
    </source>
</evidence>
<evidence type="ECO:0000259" key="2">
    <source>
        <dbReference type="Pfam" id="PF12146"/>
    </source>
</evidence>
<dbReference type="AlphaFoldDB" id="W6RZI1"/>
<dbReference type="InterPro" id="IPR022742">
    <property type="entry name" value="Hydrolase_4"/>
</dbReference>
<sequence length="368" mass="42360">MRSKILIVVSLLITVIMIGIIFIDKKEKITYSKTYGGKIEENIIDDIYISEDNYIGDMEEIVEPYLEENMEDGYFEGEKSSSIYYKKYVVEDAKGAIAISHGFSESLEKYNEIIYYFIKKGYSVFAMEHRGHGLSVNLGKEDKTQIDVEDFDYYVEDFKTFLDEIVMKEKGEEELFLFAHSMGGAIGTLFLERYPNYFDAAVLSSPMLEINTGSTPAPIAKLIANLYDIIGKGDKYVLGQEPFSGEYEFEESGTTSKNRYDYSYNKTKNDERYQKGGASFRWLKESFDATKEALKKENASKIETPILLFQADNDTFVKPNGQAILANEVKNCDVVFLKGSKHDLYRHSDDFLRDYLNNIFKFYENNDK</sequence>
<dbReference type="GO" id="GO:0016787">
    <property type="term" value="F:hydrolase activity"/>
    <property type="evidence" value="ECO:0007669"/>
    <property type="project" value="UniProtKB-KW"/>
</dbReference>
<proteinExistence type="predicted"/>
<keyword evidence="1" id="KW-0472">Membrane</keyword>
<gene>
    <name evidence="3" type="ORF">CM240_1861</name>
</gene>
<dbReference type="STRING" id="1216932.CM240_1861"/>
<accession>W6RZI1</accession>
<dbReference type="eggNOG" id="COG2267">
    <property type="taxonomic scope" value="Bacteria"/>
</dbReference>
<keyword evidence="1" id="KW-1133">Transmembrane helix</keyword>
<dbReference type="InterPro" id="IPR029058">
    <property type="entry name" value="AB_hydrolase_fold"/>
</dbReference>
<dbReference type="SUPFAM" id="SSF53474">
    <property type="entry name" value="alpha/beta-Hydrolases"/>
    <property type="match status" value="1"/>
</dbReference>
<reference evidence="3 4" key="1">
    <citation type="submission" date="2013-11" db="EMBL/GenBank/DDBJ databases">
        <title>Complete genome sequence of Clostridum sp. M2/40.</title>
        <authorList>
            <person name="Wibberg D."/>
            <person name="Puehler A."/>
            <person name="Schlueter A."/>
        </authorList>
    </citation>
    <scope>NUCLEOTIDE SEQUENCE [LARGE SCALE GENOMIC DNA]</scope>
    <source>
        <strain evidence="4">M2/40</strain>
    </source>
</reference>
<dbReference type="PANTHER" id="PTHR11614">
    <property type="entry name" value="PHOSPHOLIPASE-RELATED"/>
    <property type="match status" value="1"/>
</dbReference>
<name>W6RZI1_9CLOT</name>
<evidence type="ECO:0000313" key="4">
    <source>
        <dbReference type="Proteomes" id="UP000019426"/>
    </source>
</evidence>
<evidence type="ECO:0000313" key="3">
    <source>
        <dbReference type="EMBL" id="CDM69019.2"/>
    </source>
</evidence>
<keyword evidence="3" id="KW-0378">Hydrolase</keyword>
<dbReference type="EMBL" id="HG917868">
    <property type="protein sequence ID" value="CDM69019.2"/>
    <property type="molecule type" value="Genomic_DNA"/>
</dbReference>
<dbReference type="InterPro" id="IPR051044">
    <property type="entry name" value="MAG_DAG_Lipase"/>
</dbReference>
<dbReference type="Pfam" id="PF12146">
    <property type="entry name" value="Hydrolase_4"/>
    <property type="match status" value="1"/>
</dbReference>
<protein>
    <submittedName>
        <fullName evidence="3">Hydrolase of alpha/beta superfamily</fullName>
    </submittedName>
</protein>
<dbReference type="KEGG" id="clt:CM240_1861"/>
<dbReference type="Proteomes" id="UP000019426">
    <property type="component" value="Chromosome M2/40_rep1"/>
</dbReference>
<keyword evidence="1" id="KW-0812">Transmembrane</keyword>
<keyword evidence="4" id="KW-1185">Reference proteome</keyword>
<feature type="domain" description="Serine aminopeptidase S33" evidence="2">
    <location>
        <begin position="92"/>
        <end position="345"/>
    </location>
</feature>